<feature type="region of interest" description="Disordered" evidence="9">
    <location>
        <begin position="327"/>
        <end position="352"/>
    </location>
</feature>
<dbReference type="PROSITE" id="PS50011">
    <property type="entry name" value="PROTEIN_KINASE_DOM"/>
    <property type="match status" value="1"/>
</dbReference>
<evidence type="ECO:0000313" key="11">
    <source>
        <dbReference type="EMBL" id="KAG2426078.1"/>
    </source>
</evidence>
<evidence type="ECO:0000256" key="5">
    <source>
        <dbReference type="ARBA" id="ARBA00022840"/>
    </source>
</evidence>
<protein>
    <recommendedName>
        <fullName evidence="10">Protein kinase domain-containing protein</fullName>
    </recommendedName>
</protein>
<dbReference type="InterPro" id="IPR030616">
    <property type="entry name" value="Aur-like"/>
</dbReference>
<keyword evidence="4" id="KW-0418">Kinase</keyword>
<reference evidence="11" key="1">
    <citation type="journal article" date="2020" name="bioRxiv">
        <title>Comparative genomics of Chlamydomonas.</title>
        <authorList>
            <person name="Craig R.J."/>
            <person name="Hasan A.R."/>
            <person name="Ness R.W."/>
            <person name="Keightley P.D."/>
        </authorList>
    </citation>
    <scope>NUCLEOTIDE SEQUENCE</scope>
    <source>
        <strain evidence="11">SAG 7.73</strain>
    </source>
</reference>
<feature type="compositionally biased region" description="Low complexity" evidence="9">
    <location>
        <begin position="341"/>
        <end position="352"/>
    </location>
</feature>
<dbReference type="SMART" id="SM00220">
    <property type="entry name" value="S_TKc"/>
    <property type="match status" value="1"/>
</dbReference>
<sequence>MASASVFNFLFRLSGQLESPQMTSDGRARGGTQCTGGGHGELPPTGAGGVSGYAAQPGRLPQLVAAAASPLARRATTTAFHRRSTTFLQQSSPSATVSAGSAAPNVPGTSSSEGVGDSGAPAGSNNSNNSQRRVIDIKRLQSAHQQQHRQHHHHQQQQQLAAGTGAAAAGGGGSRGNDGVPARDGAGKEWQHTVSTQPSASRPPIAAATASESEATTAATAVTSAAAAAEPAPPRPAVASVLVVRRPLSRDASDACGSSSGRDVFSCSWTALNVGRSSAATHDEVPPAVDAAGGGVRGADSSAANRRLSTLDADELLRSLRIGAISGAPPQQHQERTIGSAPAPAAAAAAAQHPPLPAAASILAQQLPQPHPSVPAGVLVRALDGLVSAAPSAAGPPPPAAQGDDPSPFTSAAAAAMAATISEGKGMTVAAAMAAACAASAAAGAGGGSVIERRGDSGTKGVFVSRPMPHPGTLHVSPTAPVAMVASGRLSGAGCWVLADYQVTRKIYDGYASSVYKAHCRHSRQDVVLKAYNLQGLSPFLRHQVLRELDIHSRLAHDGIVQLYGAFRDGDAVVLVQEYMRGGSLTRVCRELQGGRMSEFQAMHLVLTPLLQALKYLHARGIVHRDIKPDNLLFTPDWQLKLCDFGVSVCLHEERAVTKTGSKDYMAPEVVVCPLKRGPEDNKDNAQLAYTPAVDVWSLGVLMYQLLVGFTPFPAGPPAPAATAAGRAAGAAATAEPADALRFPSSVSEPARAFVRACLQLHPGDRPTVPQLMQHEWILKSLRHVVHLQMYVVAAGGSREPAVVFAWFVLKT</sequence>
<proteinExistence type="predicted"/>
<feature type="compositionally biased region" description="Gly residues" evidence="9">
    <location>
        <begin position="33"/>
        <end position="51"/>
    </location>
</feature>
<dbReference type="InterPro" id="IPR008271">
    <property type="entry name" value="Ser/Thr_kinase_AS"/>
</dbReference>
<keyword evidence="3 7" id="KW-0547">Nucleotide-binding</keyword>
<dbReference type="GO" id="GO:0005524">
    <property type="term" value="F:ATP binding"/>
    <property type="evidence" value="ECO:0007669"/>
    <property type="project" value="UniProtKB-KW"/>
</dbReference>
<dbReference type="Pfam" id="PF00069">
    <property type="entry name" value="Pkinase"/>
    <property type="match status" value="1"/>
</dbReference>
<comment type="caution">
    <text evidence="11">The sequence shown here is derived from an EMBL/GenBank/DDBJ whole genome shotgun (WGS) entry which is preliminary data.</text>
</comment>
<dbReference type="Gene3D" id="1.10.510.10">
    <property type="entry name" value="Transferase(Phosphotransferase) domain 1"/>
    <property type="match status" value="1"/>
</dbReference>
<feature type="region of interest" description="Disordered" evidence="9">
    <location>
        <begin position="390"/>
        <end position="409"/>
    </location>
</feature>
<dbReference type="EMBL" id="JAEHOC010000050">
    <property type="protein sequence ID" value="KAG2426078.1"/>
    <property type="molecule type" value="Genomic_DNA"/>
</dbReference>
<evidence type="ECO:0000313" key="12">
    <source>
        <dbReference type="Proteomes" id="UP000650467"/>
    </source>
</evidence>
<evidence type="ECO:0000256" key="1">
    <source>
        <dbReference type="ARBA" id="ARBA00022527"/>
    </source>
</evidence>
<dbReference type="InterPro" id="IPR000719">
    <property type="entry name" value="Prot_kinase_dom"/>
</dbReference>
<dbReference type="FunFam" id="1.10.510.10:FF:000813">
    <property type="entry name" value="Aurora-like kinase"/>
    <property type="match status" value="1"/>
</dbReference>
<feature type="binding site" evidence="7">
    <location>
        <position position="530"/>
    </location>
    <ligand>
        <name>ATP</name>
        <dbReference type="ChEBI" id="CHEBI:30616"/>
    </ligand>
</feature>
<organism evidence="11 12">
    <name type="scientific">Chlamydomonas incerta</name>
    <dbReference type="NCBI Taxonomy" id="51695"/>
    <lineage>
        <taxon>Eukaryota</taxon>
        <taxon>Viridiplantae</taxon>
        <taxon>Chlorophyta</taxon>
        <taxon>core chlorophytes</taxon>
        <taxon>Chlorophyceae</taxon>
        <taxon>CS clade</taxon>
        <taxon>Chlamydomonadales</taxon>
        <taxon>Chlamydomonadaceae</taxon>
        <taxon>Chlamydomonas</taxon>
    </lineage>
</organism>
<evidence type="ECO:0000256" key="3">
    <source>
        <dbReference type="ARBA" id="ARBA00022741"/>
    </source>
</evidence>
<dbReference type="PROSITE" id="PS00108">
    <property type="entry name" value="PROTEIN_KINASE_ST"/>
    <property type="match status" value="1"/>
</dbReference>
<dbReference type="Proteomes" id="UP000650467">
    <property type="component" value="Unassembled WGS sequence"/>
</dbReference>
<dbReference type="GO" id="GO:0004674">
    <property type="term" value="F:protein serine/threonine kinase activity"/>
    <property type="evidence" value="ECO:0007669"/>
    <property type="project" value="UniProtKB-KW"/>
</dbReference>
<accession>A0A835SMA2</accession>
<evidence type="ECO:0000256" key="8">
    <source>
        <dbReference type="PIRSR" id="PIRSR630616-3"/>
    </source>
</evidence>
<feature type="active site" description="Proton acceptor" evidence="6">
    <location>
        <position position="626"/>
    </location>
</feature>
<evidence type="ECO:0000256" key="7">
    <source>
        <dbReference type="PIRSR" id="PIRSR630616-2"/>
    </source>
</evidence>
<feature type="compositionally biased region" description="Basic residues" evidence="9">
    <location>
        <begin position="146"/>
        <end position="155"/>
    </location>
</feature>
<gene>
    <name evidence="11" type="ORF">HXX76_013266</name>
</gene>
<keyword evidence="2" id="KW-0808">Transferase</keyword>
<dbReference type="AlphaFoldDB" id="A0A835SMA2"/>
<feature type="domain" description="Protein kinase" evidence="10">
    <location>
        <begin position="501"/>
        <end position="778"/>
    </location>
</feature>
<dbReference type="OrthoDB" id="377346at2759"/>
<feature type="compositionally biased region" description="Low complexity" evidence="9">
    <location>
        <begin position="156"/>
        <end position="167"/>
    </location>
</feature>
<feature type="region of interest" description="Disordered" evidence="9">
    <location>
        <begin position="87"/>
        <end position="214"/>
    </location>
</feature>
<feature type="region of interest" description="Disordered" evidence="9">
    <location>
        <begin position="278"/>
        <end position="301"/>
    </location>
</feature>
<evidence type="ECO:0000256" key="9">
    <source>
        <dbReference type="SAM" id="MobiDB-lite"/>
    </source>
</evidence>
<evidence type="ECO:0000256" key="4">
    <source>
        <dbReference type="ARBA" id="ARBA00022777"/>
    </source>
</evidence>
<keyword evidence="12" id="KW-1185">Reference proteome</keyword>
<dbReference type="PANTHER" id="PTHR24350">
    <property type="entry name" value="SERINE/THREONINE-PROTEIN KINASE IAL-RELATED"/>
    <property type="match status" value="1"/>
</dbReference>
<keyword evidence="5 7" id="KW-0067">ATP-binding</keyword>
<feature type="cross-link" description="Glycyl lysine isopeptide (Lys-Gly) (interchain with G-Cter in SUMO2)" evidence="8">
    <location>
        <position position="628"/>
    </location>
</feature>
<keyword evidence="1" id="KW-0723">Serine/threonine-protein kinase</keyword>
<feature type="compositionally biased region" description="Polar residues" evidence="9">
    <location>
        <begin position="87"/>
        <end position="99"/>
    </location>
</feature>
<feature type="region of interest" description="Disordered" evidence="9">
    <location>
        <begin position="20"/>
        <end position="53"/>
    </location>
</feature>
<dbReference type="SUPFAM" id="SSF56112">
    <property type="entry name" value="Protein kinase-like (PK-like)"/>
    <property type="match status" value="1"/>
</dbReference>
<name>A0A835SMA2_CHLIN</name>
<evidence type="ECO:0000259" key="10">
    <source>
        <dbReference type="PROSITE" id="PS50011"/>
    </source>
</evidence>
<evidence type="ECO:0000256" key="2">
    <source>
        <dbReference type="ARBA" id="ARBA00022679"/>
    </source>
</evidence>
<evidence type="ECO:0000256" key="6">
    <source>
        <dbReference type="PIRSR" id="PIRSR630616-1"/>
    </source>
</evidence>
<feature type="binding site" evidence="7">
    <location>
        <position position="644"/>
    </location>
    <ligand>
        <name>ATP</name>
        <dbReference type="ChEBI" id="CHEBI:30616"/>
    </ligand>
</feature>
<dbReference type="InterPro" id="IPR011009">
    <property type="entry name" value="Kinase-like_dom_sf"/>
</dbReference>